<sequence length="98" mass="11025">MMNIEPDETMLIGQWVLKDGRLVADDVNMRIVALTKSHLLEIGRDASGWLTLYRDPNDGRLWELDYPQSELHGGGPTSFASDIARRSAPEISSKLRTK</sequence>
<dbReference type="AlphaFoldDB" id="A0A1V4I2U3"/>
<feature type="region of interest" description="Disordered" evidence="1">
    <location>
        <begin position="70"/>
        <end position="98"/>
    </location>
</feature>
<evidence type="ECO:0000313" key="3">
    <source>
        <dbReference type="Proteomes" id="UP000189940"/>
    </source>
</evidence>
<accession>A0A1V4I2U3</accession>
<dbReference type="Pfam" id="PF15590">
    <property type="entry name" value="Imm27"/>
    <property type="match status" value="1"/>
</dbReference>
<dbReference type="Proteomes" id="UP000189940">
    <property type="component" value="Unassembled WGS sequence"/>
</dbReference>
<keyword evidence="3" id="KW-1185">Reference proteome</keyword>
<dbReference type="InterPro" id="IPR028960">
    <property type="entry name" value="Imm27"/>
</dbReference>
<organism evidence="2 3">
    <name type="scientific">Nitrobacter vulgaris</name>
    <dbReference type="NCBI Taxonomy" id="29421"/>
    <lineage>
        <taxon>Bacteria</taxon>
        <taxon>Pseudomonadati</taxon>
        <taxon>Pseudomonadota</taxon>
        <taxon>Alphaproteobacteria</taxon>
        <taxon>Hyphomicrobiales</taxon>
        <taxon>Nitrobacteraceae</taxon>
        <taxon>Nitrobacter</taxon>
    </lineage>
</organism>
<proteinExistence type="predicted"/>
<protein>
    <submittedName>
        <fullName evidence="2">Uncharacterized protein</fullName>
    </submittedName>
</protein>
<evidence type="ECO:0000313" key="2">
    <source>
        <dbReference type="EMBL" id="OPH84429.1"/>
    </source>
</evidence>
<gene>
    <name evidence="2" type="ORF">B2M20_01430</name>
</gene>
<name>A0A1V4I2U3_NITVU</name>
<dbReference type="EMBL" id="MWPQ01000004">
    <property type="protein sequence ID" value="OPH84429.1"/>
    <property type="molecule type" value="Genomic_DNA"/>
</dbReference>
<evidence type="ECO:0000256" key="1">
    <source>
        <dbReference type="SAM" id="MobiDB-lite"/>
    </source>
</evidence>
<comment type="caution">
    <text evidence="2">The sequence shown here is derived from an EMBL/GenBank/DDBJ whole genome shotgun (WGS) entry which is preliminary data.</text>
</comment>
<reference evidence="2 3" key="1">
    <citation type="submission" date="2017-02" db="EMBL/GenBank/DDBJ databases">
        <title>Genome sequence of the nitrite-oxidizing bacterium Nitrobacter vulgaris strain Ab1.</title>
        <authorList>
            <person name="Mellbye B.L."/>
            <person name="Davis E.W."/>
            <person name="Spieck E."/>
            <person name="Chang J.H."/>
            <person name="Bottomley P.J."/>
            <person name="Sayavedra-Soto L.A."/>
        </authorList>
    </citation>
    <scope>NUCLEOTIDE SEQUENCE [LARGE SCALE GENOMIC DNA]</scope>
    <source>
        <strain evidence="2 3">Ab1</strain>
    </source>
</reference>